<dbReference type="HOGENOM" id="CLU_006915_0_0_6"/>
<dbReference type="EMBL" id="CP007151">
    <property type="protein sequence ID" value="AHI29540.1"/>
    <property type="molecule type" value="Genomic_DNA"/>
</dbReference>
<dbReference type="Proteomes" id="UP000061489">
    <property type="component" value="Chromosome"/>
</dbReference>
<feature type="coiled-coil region" evidence="1">
    <location>
        <begin position="659"/>
        <end position="731"/>
    </location>
</feature>
<keyword evidence="3" id="KW-0472">Membrane</keyword>
<feature type="transmembrane region" description="Helical" evidence="3">
    <location>
        <begin position="1073"/>
        <end position="1093"/>
    </location>
</feature>
<feature type="region of interest" description="Disordered" evidence="2">
    <location>
        <begin position="304"/>
        <end position="327"/>
    </location>
</feature>
<feature type="region of interest" description="Disordered" evidence="2">
    <location>
        <begin position="569"/>
        <end position="591"/>
    </location>
</feature>
<feature type="region of interest" description="Disordered" evidence="2">
    <location>
        <begin position="1314"/>
        <end position="1353"/>
    </location>
</feature>
<keyword evidence="3" id="KW-1133">Transmembrane helix</keyword>
<evidence type="ECO:0000256" key="1">
    <source>
        <dbReference type="SAM" id="Coils"/>
    </source>
</evidence>
<evidence type="ECO:0000313" key="4">
    <source>
        <dbReference type="EMBL" id="AHI29540.1"/>
    </source>
</evidence>
<evidence type="ECO:0000313" key="5">
    <source>
        <dbReference type="Proteomes" id="UP000061489"/>
    </source>
</evidence>
<dbReference type="STRING" id="1420916.AU14_16065"/>
<feature type="transmembrane region" description="Helical" evidence="3">
    <location>
        <begin position="1105"/>
        <end position="1124"/>
    </location>
</feature>
<gene>
    <name evidence="4" type="ORF">AU14_16065</name>
</gene>
<feature type="transmembrane region" description="Helical" evidence="3">
    <location>
        <begin position="1039"/>
        <end position="1061"/>
    </location>
</feature>
<proteinExistence type="predicted"/>
<feature type="compositionally biased region" description="Basic and acidic residues" evidence="2">
    <location>
        <begin position="1327"/>
        <end position="1340"/>
    </location>
</feature>
<keyword evidence="1" id="KW-0175">Coiled coil</keyword>
<sequence length="1353" mass="151542">MSEATSSKAAGSCGPACEGESLIIEVIGKDHPVGQSFRIFDESNYEQQEWLENQVKIEELEDSVLHVWPWKGQPERNVWLEIDAEEGAPIRVPFLKQTGAVDRQMERQRHVILPIVPATLISGVEVKGNNPVHHVMSRAGFLYLFHEGVLWRELEVRIDEAGVTTYHDVPLYQHRNRNDNDKLNPAYRDVTGAGLSEIWAPACVDGSWFTLEAAYSESQWPGERINHLERSGSDRRHRCDRIGMRFTPDSKENVETLLISNGNTTAFLASELEPQRPRKPAVEWGFDRPEQYLLDTQSKYPKSAMDSALSIHQRQEDPDPDDPIAEDERPEMTALANCLHKTVQEVESTNAQQCFVEEKEPFTWYGTEPATNDCTESVRTRAIGVIRLDDPLYQLRYNNQRRQVAAWFANATTRRARARPYFDSALLVNSVFEPEHIGGKANALHKHMSEVFGSGRREFERSIALSERRMARDYLDQLHTDLLRRLSDERTQHALTDLFTHYSYDYAGAFKFVSSLIMDLVTEPKECDALDASVEGSVDGKGKRWLEELCEGKHSRVLYSLLFPRFSPEDQEKPYEPPSEPDTNHGNGRFRGTELAAMSDKGLPEFDELKTIDGLELTAEADAGAYETLLTAHLRFGGQVLMGIHGNIWVSIHHASQAIFARNAQLREIKDELEELRLEKAQLENQRWARERNINNLHAKAQQLSDIQGKLNRLESQRESLVRQRDSLSKKAILGQMKLYSNSLEQLRRSLPGLLGMMELMRLSKALQKDYFVFEISIRRPDVNRGSDAIRLFGDVLNVEGAQSFGQKKAEASTNKARAQAAGIASDVAEDAYVLVLPKTEEIAQMVQKIAAAESRYRDAVHKLTDLEDLNGVNPDTPAAAAVAARRLNEARAEVAKAEQGLKDFDRDLGTQRDAAARKAKYVSDVEAANDAANRIDQAEIDSKRSGRLYRVLNKPIFPVFVGMLEIYNASSVLSCSSREERIKGEDAAFVGRFSARFDLVATGAALSDRWILGPSKVLSLSPPGEFGKMLARRLGAPLTVRSGLGVAAGFLMALDSGLDAMYEYRMGNYKAAVGNGLLAGSGLAFGFASLVGKAGTFLVLGPGAWLAVGAALAVSGLVMVFMFSEEPLDIWMRHGPFGQLNEKPFLKEPAEAYYRLISLLMGVSVRLEHNPLRRAAQLGELEESDNKRINALAASAERVVLESAIPGLFNANGIVDIIPKLQLAETIAVAKGRNAHARTNRLTGEAVKELILLTEPSDAGVHLYLNAPQNSRQRIESSYFWQPNRWETRTYRWSAKIQVKALKMLGEKQMVFPAPPPEDPLTYSEKNNEHTKPDFETRDQPFWYSERVQESG</sequence>
<accession>W5YKF3</accession>
<protein>
    <submittedName>
        <fullName evidence="4">Uncharacterized protein</fullName>
    </submittedName>
</protein>
<name>W5YKF3_9GAMM</name>
<keyword evidence="5" id="KW-1185">Reference proteome</keyword>
<dbReference type="CDD" id="cd20705">
    <property type="entry name" value="MIX_I"/>
    <property type="match status" value="1"/>
</dbReference>
<evidence type="ECO:0000256" key="2">
    <source>
        <dbReference type="SAM" id="MobiDB-lite"/>
    </source>
</evidence>
<keyword evidence="3" id="KW-0812">Transmembrane</keyword>
<feature type="coiled-coil region" evidence="1">
    <location>
        <begin position="850"/>
        <end position="908"/>
    </location>
</feature>
<evidence type="ECO:0000256" key="3">
    <source>
        <dbReference type="SAM" id="Phobius"/>
    </source>
</evidence>
<dbReference type="KEGG" id="msx:AU14_16065"/>
<dbReference type="OrthoDB" id="5406083at2"/>
<reference evidence="4 5" key="1">
    <citation type="journal article" date="2014" name="Genome Announc.">
        <title>Draft Genome Sequences of Marinobacter similis A3d10T and Marinobacter salarius R9SW1T.</title>
        <authorList>
            <person name="Ivanova E.P."/>
            <person name="Ng H.J."/>
            <person name="Webb H.K."/>
            <person name="Feng G."/>
            <person name="Oshima K."/>
            <person name="Hattori M."/>
            <person name="Ohkuma M."/>
            <person name="Sergeev A.F."/>
            <person name="Mikhailov V.V."/>
            <person name="Crawford R.J."/>
            <person name="Sawabe T."/>
        </authorList>
    </citation>
    <scope>NUCLEOTIDE SEQUENCE [LARGE SCALE GENOMIC DNA]</scope>
    <source>
        <strain evidence="4 5">A3d10</strain>
    </source>
</reference>
<organism evidence="4 5">
    <name type="scientific">Marinobacter similis</name>
    <dbReference type="NCBI Taxonomy" id="1420916"/>
    <lineage>
        <taxon>Bacteria</taxon>
        <taxon>Pseudomonadati</taxon>
        <taxon>Pseudomonadota</taxon>
        <taxon>Gammaproteobacteria</taxon>
        <taxon>Pseudomonadales</taxon>
        <taxon>Marinobacteraceae</taxon>
        <taxon>Marinobacter</taxon>
    </lineage>
</organism>